<dbReference type="RefSeq" id="WP_211866121.1">
    <property type="nucleotide sequence ID" value="NZ_JAAEDI010000003.1"/>
</dbReference>
<organism evidence="2 3">
    <name type="scientific">Neoroseomonas terrae</name>
    <dbReference type="NCBI Taxonomy" id="424799"/>
    <lineage>
        <taxon>Bacteria</taxon>
        <taxon>Pseudomonadati</taxon>
        <taxon>Pseudomonadota</taxon>
        <taxon>Alphaproteobacteria</taxon>
        <taxon>Acetobacterales</taxon>
        <taxon>Acetobacteraceae</taxon>
        <taxon>Neoroseomonas</taxon>
    </lineage>
</organism>
<feature type="domain" description="DUF4440" evidence="1">
    <location>
        <begin position="12"/>
        <end position="119"/>
    </location>
</feature>
<dbReference type="Proteomes" id="UP000698752">
    <property type="component" value="Unassembled WGS sequence"/>
</dbReference>
<reference evidence="3" key="1">
    <citation type="journal article" date="2021" name="Syst. Appl. Microbiol.">
        <title>Roseomonas hellenica sp. nov., isolated from roots of wild-growing Alkanna tinctoria.</title>
        <authorList>
            <person name="Rat A."/>
            <person name="Naranjo H.D."/>
            <person name="Lebbe L."/>
            <person name="Cnockaert M."/>
            <person name="Krigas N."/>
            <person name="Grigoriadou K."/>
            <person name="Maloupa E."/>
            <person name="Willems A."/>
        </authorList>
    </citation>
    <scope>NUCLEOTIDE SEQUENCE [LARGE SCALE GENOMIC DNA]</scope>
    <source>
        <strain evidence="3">LMG 31159</strain>
    </source>
</reference>
<keyword evidence="3" id="KW-1185">Reference proteome</keyword>
<dbReference type="Pfam" id="PF14534">
    <property type="entry name" value="DUF4440"/>
    <property type="match status" value="1"/>
</dbReference>
<dbReference type="InterPro" id="IPR027843">
    <property type="entry name" value="DUF4440"/>
</dbReference>
<sequence>MASSSKAAKDEIVQLETDYWEAMKAKDGKRTASLSGTNSLVTGARGVVSIPRSKMGKMTEDGHWTLEDYEFADVHVVQPAENVAIIAYSVRQTVTMDGKRQELKAADSSTWVRDADGWHCHAHSETFLK</sequence>
<dbReference type="EMBL" id="JAAEDI010000003">
    <property type="protein sequence ID" value="MBR0648742.1"/>
    <property type="molecule type" value="Genomic_DNA"/>
</dbReference>
<comment type="caution">
    <text evidence="2">The sequence shown here is derived from an EMBL/GenBank/DDBJ whole genome shotgun (WGS) entry which is preliminary data.</text>
</comment>
<evidence type="ECO:0000259" key="1">
    <source>
        <dbReference type="Pfam" id="PF14534"/>
    </source>
</evidence>
<protein>
    <submittedName>
        <fullName evidence="2">Nuclear transport factor 2 family protein</fullName>
    </submittedName>
</protein>
<accession>A0ABS5ECI6</accession>
<name>A0ABS5ECI6_9PROT</name>
<evidence type="ECO:0000313" key="3">
    <source>
        <dbReference type="Proteomes" id="UP000698752"/>
    </source>
</evidence>
<dbReference type="SUPFAM" id="SSF54427">
    <property type="entry name" value="NTF2-like"/>
    <property type="match status" value="1"/>
</dbReference>
<gene>
    <name evidence="2" type="ORF">GXW78_03655</name>
</gene>
<evidence type="ECO:0000313" key="2">
    <source>
        <dbReference type="EMBL" id="MBR0648742.1"/>
    </source>
</evidence>
<dbReference type="Gene3D" id="3.10.450.50">
    <property type="match status" value="1"/>
</dbReference>
<proteinExistence type="predicted"/>
<dbReference type="InterPro" id="IPR032710">
    <property type="entry name" value="NTF2-like_dom_sf"/>
</dbReference>